<dbReference type="AlphaFoldDB" id="A0A3G9JPK6"/>
<dbReference type="Gene3D" id="3.90.1150.30">
    <property type="match status" value="1"/>
</dbReference>
<reference evidence="1 2" key="1">
    <citation type="submission" date="2018-11" db="EMBL/GenBank/DDBJ databases">
        <title>Novel Erysipelotrichaceae bacterium isolated from small intestine of a swine.</title>
        <authorList>
            <person name="Kim J.S."/>
            <person name="Choe H."/>
            <person name="Lee Y.R."/>
            <person name="Kim K.M."/>
            <person name="Park D.S."/>
        </authorList>
    </citation>
    <scope>NUCLEOTIDE SEQUENCE [LARGE SCALE GENOMIC DNA]</scope>
    <source>
        <strain evidence="1 2">SG0102</strain>
    </source>
</reference>
<keyword evidence="2" id="KW-1185">Reference proteome</keyword>
<dbReference type="KEGG" id="ebm:SG0102_11120"/>
<gene>
    <name evidence="1" type="ORF">SG0102_11120</name>
</gene>
<name>A0A3G9JPK6_9FIRM</name>
<accession>A0A3G9JPK6</accession>
<proteinExistence type="predicted"/>
<dbReference type="InterPro" id="IPR007351">
    <property type="entry name" value="YjbR"/>
</dbReference>
<dbReference type="InterPro" id="IPR058532">
    <property type="entry name" value="YjbR/MT2646/Rv2570-like"/>
</dbReference>
<dbReference type="EMBL" id="AP019309">
    <property type="protein sequence ID" value="BBH26178.1"/>
    <property type="molecule type" value="Genomic_DNA"/>
</dbReference>
<evidence type="ECO:0000313" key="1">
    <source>
        <dbReference type="EMBL" id="BBH26178.1"/>
    </source>
</evidence>
<dbReference type="InterPro" id="IPR038056">
    <property type="entry name" value="YjbR-like_sf"/>
</dbReference>
<dbReference type="PANTHER" id="PTHR35145">
    <property type="entry name" value="CYTOPLASMIC PROTEIN-RELATED"/>
    <property type="match status" value="1"/>
</dbReference>
<evidence type="ECO:0008006" key="3">
    <source>
        <dbReference type="Google" id="ProtNLM"/>
    </source>
</evidence>
<dbReference type="Proteomes" id="UP000268059">
    <property type="component" value="Chromosome"/>
</dbReference>
<dbReference type="Pfam" id="PF04237">
    <property type="entry name" value="YjbR"/>
    <property type="match status" value="1"/>
</dbReference>
<dbReference type="InParanoid" id="A0A3G9JPK6"/>
<dbReference type="SUPFAM" id="SSF142906">
    <property type="entry name" value="YjbR-like"/>
    <property type="match status" value="1"/>
</dbReference>
<sequence>MMIEDEVFQRKRFVPFKMTAFGFTKKEDQYIYETDLMDGAFHAILTVSNKGAVSGQVIDVMNDEEYHQLRSHQFHGAYVTRVRDAYEQWLRYIAENVCDEVLFASDQANRIAQLILNQYDVKPDFPWDEKQYQTYGTFRHADTRKWFALIMNIPMDKLLKNKDQTLVDIINLKSDTLAEEVSAHPGVIFPGYHMNHKTWLSIVLNDALKDEDIMALVQRSYDLT</sequence>
<protein>
    <recommendedName>
        <fullName evidence="3">MmcQ family protein</fullName>
    </recommendedName>
</protein>
<dbReference type="RefSeq" id="WP_125119080.1">
    <property type="nucleotide sequence ID" value="NZ_AP019309.1"/>
</dbReference>
<evidence type="ECO:0000313" key="2">
    <source>
        <dbReference type="Proteomes" id="UP000268059"/>
    </source>
</evidence>
<organism evidence="1 2">
    <name type="scientific">Intestinibaculum porci</name>
    <dbReference type="NCBI Taxonomy" id="2487118"/>
    <lineage>
        <taxon>Bacteria</taxon>
        <taxon>Bacillati</taxon>
        <taxon>Bacillota</taxon>
        <taxon>Erysipelotrichia</taxon>
        <taxon>Erysipelotrichales</taxon>
        <taxon>Erysipelotrichaceae</taxon>
        <taxon>Intestinibaculum</taxon>
    </lineage>
</organism>
<dbReference type="PANTHER" id="PTHR35145:SF1">
    <property type="entry name" value="CYTOPLASMIC PROTEIN"/>
    <property type="match status" value="1"/>
</dbReference>
<dbReference type="OrthoDB" id="9789813at2"/>